<accession>A0ABS7KKG4</accession>
<keyword evidence="2" id="KW-1185">Reference proteome</keyword>
<sequence length="112" mass="13535">MNLLDLQADFNQAYSFDEIKKNSIKTLEELIANSENNYLHEEEEKLPSGLKFKDYIISYTYTEIMINNEYRLYPFFRISLDLVHPKTKKSEFYYDIEYTIDGEFSDEFFSNY</sequence>
<evidence type="ECO:0000313" key="2">
    <source>
        <dbReference type="Proteomes" id="UP000706031"/>
    </source>
</evidence>
<name>A0ABS7KKG4_9BACL</name>
<evidence type="ECO:0000313" key="1">
    <source>
        <dbReference type="EMBL" id="MBY0204431.1"/>
    </source>
</evidence>
<dbReference type="Proteomes" id="UP000706031">
    <property type="component" value="Unassembled WGS sequence"/>
</dbReference>
<proteinExistence type="predicted"/>
<reference evidence="1 2" key="1">
    <citation type="submission" date="2020-08" db="EMBL/GenBank/DDBJ databases">
        <title>Fungal Genomes of the International Space Station.</title>
        <authorList>
            <person name="Seuylemezian A."/>
            <person name="Singh N.K."/>
            <person name="Wood J."/>
            <person name="Venkateswaran K."/>
        </authorList>
    </citation>
    <scope>NUCLEOTIDE SEQUENCE [LARGE SCALE GENOMIC DNA]</scope>
    <source>
        <strain evidence="1 2">S/N-304-OC-R4</strain>
    </source>
</reference>
<comment type="caution">
    <text evidence="1">The sequence shown here is derived from an EMBL/GenBank/DDBJ whole genome shotgun (WGS) entry which is preliminary data.</text>
</comment>
<gene>
    <name evidence="1" type="ORF">H7T88_14500</name>
</gene>
<dbReference type="RefSeq" id="WP_221789006.1">
    <property type="nucleotide sequence ID" value="NZ_JACLIC010000023.1"/>
</dbReference>
<protein>
    <submittedName>
        <fullName evidence="1">Uncharacterized protein</fullName>
    </submittedName>
</protein>
<dbReference type="EMBL" id="JACLIC010000023">
    <property type="protein sequence ID" value="MBY0204431.1"/>
    <property type="molecule type" value="Genomic_DNA"/>
</dbReference>
<organism evidence="1 2">
    <name type="scientific">Paenibacillus cucumis</name>
    <name type="common">ex Kampfer et al. 2016</name>
    <dbReference type="NCBI Taxonomy" id="1776858"/>
    <lineage>
        <taxon>Bacteria</taxon>
        <taxon>Bacillati</taxon>
        <taxon>Bacillota</taxon>
        <taxon>Bacilli</taxon>
        <taxon>Bacillales</taxon>
        <taxon>Paenibacillaceae</taxon>
        <taxon>Paenibacillus</taxon>
    </lineage>
</organism>